<dbReference type="AlphaFoldDB" id="A0A9P5X161"/>
<comment type="caution">
    <text evidence="1">The sequence shown here is derived from an EMBL/GenBank/DDBJ whole genome shotgun (WGS) entry which is preliminary data.</text>
</comment>
<feature type="non-terminal residue" evidence="1">
    <location>
        <position position="52"/>
    </location>
</feature>
<protein>
    <recommendedName>
        <fullName evidence="3">F-box domain-containing protein</fullName>
    </recommendedName>
</protein>
<proteinExistence type="predicted"/>
<dbReference type="EMBL" id="MU151604">
    <property type="protein sequence ID" value="KAF9442573.1"/>
    <property type="molecule type" value="Genomic_DNA"/>
</dbReference>
<dbReference type="OrthoDB" id="2269034at2759"/>
<evidence type="ECO:0000313" key="2">
    <source>
        <dbReference type="Proteomes" id="UP000807342"/>
    </source>
</evidence>
<evidence type="ECO:0008006" key="3">
    <source>
        <dbReference type="Google" id="ProtNLM"/>
    </source>
</evidence>
<keyword evidence="2" id="KW-1185">Reference proteome</keyword>
<name>A0A9P5X161_9AGAR</name>
<accession>A0A9P5X161</accession>
<evidence type="ECO:0000313" key="1">
    <source>
        <dbReference type="EMBL" id="KAF9442573.1"/>
    </source>
</evidence>
<gene>
    <name evidence="1" type="ORF">P691DRAFT_652912</name>
</gene>
<sequence length="52" mass="5718">PISLLPIDVLTNIFLSCVSDGDCDMSTRGAPLVLTQVCSSWRKTALRVPQLW</sequence>
<feature type="non-terminal residue" evidence="1">
    <location>
        <position position="1"/>
    </location>
</feature>
<dbReference type="Proteomes" id="UP000807342">
    <property type="component" value="Unassembled WGS sequence"/>
</dbReference>
<reference evidence="1" key="1">
    <citation type="submission" date="2020-11" db="EMBL/GenBank/DDBJ databases">
        <authorList>
            <consortium name="DOE Joint Genome Institute"/>
            <person name="Ahrendt S."/>
            <person name="Riley R."/>
            <person name="Andreopoulos W."/>
            <person name="Labutti K."/>
            <person name="Pangilinan J."/>
            <person name="Ruiz-Duenas F.J."/>
            <person name="Barrasa J.M."/>
            <person name="Sanchez-Garcia M."/>
            <person name="Camarero S."/>
            <person name="Miyauchi S."/>
            <person name="Serrano A."/>
            <person name="Linde D."/>
            <person name="Babiker R."/>
            <person name="Drula E."/>
            <person name="Ayuso-Fernandez I."/>
            <person name="Pacheco R."/>
            <person name="Padilla G."/>
            <person name="Ferreira P."/>
            <person name="Barriuso J."/>
            <person name="Kellner H."/>
            <person name="Castanera R."/>
            <person name="Alfaro M."/>
            <person name="Ramirez L."/>
            <person name="Pisabarro A.G."/>
            <person name="Kuo A."/>
            <person name="Tritt A."/>
            <person name="Lipzen A."/>
            <person name="He G."/>
            <person name="Yan M."/>
            <person name="Ng V."/>
            <person name="Cullen D."/>
            <person name="Martin F."/>
            <person name="Rosso M.-N."/>
            <person name="Henrissat B."/>
            <person name="Hibbett D."/>
            <person name="Martinez A.T."/>
            <person name="Grigoriev I.V."/>
        </authorList>
    </citation>
    <scope>NUCLEOTIDE SEQUENCE</scope>
    <source>
        <strain evidence="1">MF-IS2</strain>
    </source>
</reference>
<organism evidence="1 2">
    <name type="scientific">Macrolepiota fuliginosa MF-IS2</name>
    <dbReference type="NCBI Taxonomy" id="1400762"/>
    <lineage>
        <taxon>Eukaryota</taxon>
        <taxon>Fungi</taxon>
        <taxon>Dikarya</taxon>
        <taxon>Basidiomycota</taxon>
        <taxon>Agaricomycotina</taxon>
        <taxon>Agaricomycetes</taxon>
        <taxon>Agaricomycetidae</taxon>
        <taxon>Agaricales</taxon>
        <taxon>Agaricineae</taxon>
        <taxon>Agaricaceae</taxon>
        <taxon>Macrolepiota</taxon>
    </lineage>
</organism>